<dbReference type="RefSeq" id="WP_138467938.1">
    <property type="nucleotide sequence ID" value="NZ_VBSX01000036.1"/>
</dbReference>
<evidence type="ECO:0000313" key="2">
    <source>
        <dbReference type="EMBL" id="TLQ17084.1"/>
    </source>
</evidence>
<feature type="transmembrane region" description="Helical" evidence="1">
    <location>
        <begin position="169"/>
        <end position="190"/>
    </location>
</feature>
<dbReference type="OrthoDB" id="2295852at2"/>
<organism evidence="2 3">
    <name type="scientific">Lentilactobacillus parafarraginis</name>
    <dbReference type="NCBI Taxonomy" id="390842"/>
    <lineage>
        <taxon>Bacteria</taxon>
        <taxon>Bacillati</taxon>
        <taxon>Bacillota</taxon>
        <taxon>Bacilli</taxon>
        <taxon>Lactobacillales</taxon>
        <taxon>Lactobacillaceae</taxon>
        <taxon>Lentilactobacillus</taxon>
    </lineage>
</organism>
<name>A0A5R9CQ40_9LACO</name>
<feature type="transmembrane region" description="Helical" evidence="1">
    <location>
        <begin position="12"/>
        <end position="31"/>
    </location>
</feature>
<keyword evidence="1" id="KW-0812">Transmembrane</keyword>
<feature type="transmembrane region" description="Helical" evidence="1">
    <location>
        <begin position="43"/>
        <end position="69"/>
    </location>
</feature>
<evidence type="ECO:0000313" key="3">
    <source>
        <dbReference type="Proteomes" id="UP000305100"/>
    </source>
</evidence>
<protein>
    <submittedName>
        <fullName evidence="2">ABC transporter permease</fullName>
    </submittedName>
</protein>
<keyword evidence="1" id="KW-1133">Transmembrane helix</keyword>
<keyword evidence="1" id="KW-0472">Membrane</keyword>
<dbReference type="Proteomes" id="UP000305100">
    <property type="component" value="Unassembled WGS sequence"/>
</dbReference>
<proteinExistence type="predicted"/>
<dbReference type="EMBL" id="VBSX01000036">
    <property type="protein sequence ID" value="TLQ17084.1"/>
    <property type="molecule type" value="Genomic_DNA"/>
</dbReference>
<feature type="transmembrane region" description="Helical" evidence="1">
    <location>
        <begin position="228"/>
        <end position="249"/>
    </location>
</feature>
<feature type="transmembrane region" description="Helical" evidence="1">
    <location>
        <begin position="90"/>
        <end position="116"/>
    </location>
</feature>
<feature type="transmembrane region" description="Helical" evidence="1">
    <location>
        <begin position="136"/>
        <end position="160"/>
    </location>
</feature>
<gene>
    <name evidence="2" type="ORF">FEZ41_11860</name>
</gene>
<evidence type="ECO:0000256" key="1">
    <source>
        <dbReference type="SAM" id="Phobius"/>
    </source>
</evidence>
<dbReference type="AlphaFoldDB" id="A0A5R9CQ40"/>
<sequence length="254" mass="28581">MITGIYRESYKFFYKRVAWFAPEIIVFLMMAMGLSEGHTQPQLLIMTGFGSSEGILLTLIIVASSIFSMEFQNHAILTILYKAPGKWHVYLAKLIVTFGYNVALHLLALLVTFGLSLTPIIKPVDWSAVYQHGQPLIINLIATTGVDVLTSSLIIGFIFLTSCLINSNAVVVTLNIAVVFMGAFISYNFLLQNQRLASVFRWNPFNMVNLTKQYYNASMVQSTYLNNVQLTLGTIAYSFVLLIAGYLIFRKKRF</sequence>
<accession>A0A5R9CQ40</accession>
<reference evidence="2 3" key="1">
    <citation type="submission" date="2019-05" db="EMBL/GenBank/DDBJ databases">
        <title>The metagenome of a microbial culture collection derived from dairy environment covers the genomic content of the human microbiome.</title>
        <authorList>
            <person name="Roder T."/>
            <person name="Wuthrich D."/>
            <person name="Sattari Z."/>
            <person name="Von Ah U."/>
            <person name="Bar C."/>
            <person name="Ronchi F."/>
            <person name="Macpherson A.J."/>
            <person name="Ganal-Vonarburg S.C."/>
            <person name="Bruggmann R."/>
            <person name="Vergeres G."/>
        </authorList>
    </citation>
    <scope>NUCLEOTIDE SEQUENCE [LARGE SCALE GENOMIC DNA]</scope>
    <source>
        <strain evidence="2 3">FAM 1079</strain>
    </source>
</reference>
<comment type="caution">
    <text evidence="2">The sequence shown here is derived from an EMBL/GenBank/DDBJ whole genome shotgun (WGS) entry which is preliminary data.</text>
</comment>